<name>A0A090CYE6_9BACT</name>
<dbReference type="eggNOG" id="COG0300">
    <property type="taxonomic scope" value="Bacteria"/>
</dbReference>
<proteinExistence type="inferred from homology"/>
<keyword evidence="5" id="KW-1185">Reference proteome</keyword>
<dbReference type="PRINTS" id="PR00080">
    <property type="entry name" value="SDRFAMILY"/>
</dbReference>
<dbReference type="GO" id="GO:0016491">
    <property type="term" value="F:oxidoreductase activity"/>
    <property type="evidence" value="ECO:0007669"/>
    <property type="project" value="UniProtKB-KW"/>
</dbReference>
<dbReference type="STRING" id="1437425.CSEC_0710"/>
<dbReference type="GO" id="GO:0016020">
    <property type="term" value="C:membrane"/>
    <property type="evidence" value="ECO:0007669"/>
    <property type="project" value="TreeGrafter"/>
</dbReference>
<dbReference type="RefSeq" id="WP_053331738.1">
    <property type="nucleotide sequence ID" value="NZ_CCEJ010000003.1"/>
</dbReference>
<dbReference type="InterPro" id="IPR036291">
    <property type="entry name" value="NAD(P)-bd_dom_sf"/>
</dbReference>
<accession>A0A090CYE6</accession>
<dbReference type="InterPro" id="IPR002347">
    <property type="entry name" value="SDR_fam"/>
</dbReference>
<dbReference type="Pfam" id="PF00106">
    <property type="entry name" value="adh_short"/>
    <property type="match status" value="1"/>
</dbReference>
<comment type="caution">
    <text evidence="4">The sequence shown here is derived from an EMBL/GenBank/DDBJ whole genome shotgun (WGS) entry which is preliminary data.</text>
</comment>
<keyword evidence="2" id="KW-0560">Oxidoreductase</keyword>
<evidence type="ECO:0000256" key="2">
    <source>
        <dbReference type="ARBA" id="ARBA00023002"/>
    </source>
</evidence>
<dbReference type="Gene3D" id="3.40.50.720">
    <property type="entry name" value="NAD(P)-binding Rossmann-like Domain"/>
    <property type="match status" value="1"/>
</dbReference>
<dbReference type="Proteomes" id="UP000031552">
    <property type="component" value="Unassembled WGS sequence"/>
</dbReference>
<sequence length="261" mass="28907">MLKKYSSVLITGATSGIGEELAKKLASKSDKLLLTGRNKEKLQSLEKDLSQKTKIETKISDLKEASSRKIILDWIEIERPTLVINSAGFGLYGDALSHPIEESLDILKLDGEATLEITLKAANTLLKSGHPGTILNISSAAGFMVFPKFSVYAATKAFVTAFSQSLYYELKDKGISVLTFCPGVVATNFRKRAAKGKETRKKMEIELGAADTADAILKQIENKKPLMIYDWKYRFLISLSQWLPISLKAKIMQKSIDDLIK</sequence>
<gene>
    <name evidence="4" type="ORF">CSEC_0710</name>
</gene>
<reference evidence="4" key="1">
    <citation type="submission" date="2013-12" db="EMBL/GenBank/DDBJ databases">
        <authorList>
            <person name="Linke B."/>
        </authorList>
    </citation>
    <scope>NUCLEOTIDE SEQUENCE [LARGE SCALE GENOMIC DNA]</scope>
    <source>
        <strain evidence="4">CRIB-18</strain>
    </source>
</reference>
<dbReference type="SUPFAM" id="SSF51735">
    <property type="entry name" value="NAD(P)-binding Rossmann-fold domains"/>
    <property type="match status" value="1"/>
</dbReference>
<dbReference type="EMBL" id="CCEJ010000003">
    <property type="protein sequence ID" value="CDR33542.1"/>
    <property type="molecule type" value="Genomic_DNA"/>
</dbReference>
<evidence type="ECO:0000313" key="4">
    <source>
        <dbReference type="EMBL" id="CDR33542.1"/>
    </source>
</evidence>
<evidence type="ECO:0000256" key="1">
    <source>
        <dbReference type="ARBA" id="ARBA00006484"/>
    </source>
</evidence>
<comment type="similarity">
    <text evidence="1 3">Belongs to the short-chain dehydrogenases/reductases (SDR) family.</text>
</comment>
<reference evidence="4" key="2">
    <citation type="submission" date="2014-09" db="EMBL/GenBank/DDBJ databases">
        <title>Criblamydia sequanensis harbors a mega-plasmid encoding arsenite resistance.</title>
        <authorList>
            <person name="Bertelli C."/>
            <person name="Goesmann A."/>
            <person name="Greub G."/>
        </authorList>
    </citation>
    <scope>NUCLEOTIDE SEQUENCE [LARGE SCALE GENOMIC DNA]</scope>
    <source>
        <strain evidence="4">CRIB-18</strain>
    </source>
</reference>
<dbReference type="PIRSF" id="PIRSF000126">
    <property type="entry name" value="11-beta-HSD1"/>
    <property type="match status" value="1"/>
</dbReference>
<evidence type="ECO:0000256" key="3">
    <source>
        <dbReference type="RuleBase" id="RU000363"/>
    </source>
</evidence>
<organism evidence="4 5">
    <name type="scientific">Candidatus Criblamydia sequanensis CRIB-18</name>
    <dbReference type="NCBI Taxonomy" id="1437425"/>
    <lineage>
        <taxon>Bacteria</taxon>
        <taxon>Pseudomonadati</taxon>
        <taxon>Chlamydiota</taxon>
        <taxon>Chlamydiia</taxon>
        <taxon>Parachlamydiales</taxon>
        <taxon>Candidatus Criblamydiaceae</taxon>
        <taxon>Candidatus Criblamydia</taxon>
    </lineage>
</organism>
<evidence type="ECO:0000313" key="5">
    <source>
        <dbReference type="Proteomes" id="UP000031552"/>
    </source>
</evidence>
<protein>
    <submittedName>
        <fullName evidence="4">Short-chain dehydrogenase/reductase</fullName>
    </submittedName>
</protein>
<dbReference type="PRINTS" id="PR00081">
    <property type="entry name" value="GDHRDH"/>
</dbReference>
<dbReference type="OrthoDB" id="9808814at2"/>
<dbReference type="PANTHER" id="PTHR44196:SF1">
    <property type="entry name" value="DEHYDROGENASE_REDUCTASE SDR FAMILY MEMBER 7B"/>
    <property type="match status" value="1"/>
</dbReference>
<dbReference type="AlphaFoldDB" id="A0A090CYE6"/>
<dbReference type="PANTHER" id="PTHR44196">
    <property type="entry name" value="DEHYDROGENASE/REDUCTASE SDR FAMILY MEMBER 7B"/>
    <property type="match status" value="1"/>
</dbReference>